<accession>X1P476</accession>
<dbReference type="CDD" id="cd04331">
    <property type="entry name" value="RNAP_E_N"/>
    <property type="match status" value="1"/>
</dbReference>
<dbReference type="Gene3D" id="2.40.50.140">
    <property type="entry name" value="Nucleic acid-binding proteins"/>
    <property type="match status" value="1"/>
</dbReference>
<dbReference type="InterPro" id="IPR005576">
    <property type="entry name" value="Rpb7-like_N"/>
</dbReference>
<dbReference type="InterPro" id="IPR036898">
    <property type="entry name" value="RNA_pol_Rpb7-like_N_sf"/>
</dbReference>
<keyword evidence="2" id="KW-0240">DNA-directed RNA polymerase</keyword>
<dbReference type="SUPFAM" id="SSF88798">
    <property type="entry name" value="N-terminal, heterodimerisation domain of RBP7 (RpoE)"/>
    <property type="match status" value="1"/>
</dbReference>
<dbReference type="PROSITE" id="PS50126">
    <property type="entry name" value="S1"/>
    <property type="match status" value="1"/>
</dbReference>
<name>X1P476_9ZZZZ</name>
<dbReference type="GO" id="GO:0003899">
    <property type="term" value="F:DNA-directed RNA polymerase activity"/>
    <property type="evidence" value="ECO:0007669"/>
    <property type="project" value="InterPro"/>
</dbReference>
<dbReference type="Gene3D" id="3.30.1490.120">
    <property type="entry name" value="RNA polymerase Rpb7-like, N-terminal domain"/>
    <property type="match status" value="1"/>
</dbReference>
<evidence type="ECO:0000256" key="3">
    <source>
        <dbReference type="ARBA" id="ARBA00023163"/>
    </source>
</evidence>
<dbReference type="SMART" id="SM00316">
    <property type="entry name" value="S1"/>
    <property type="match status" value="1"/>
</dbReference>
<protein>
    <recommendedName>
        <fullName evidence="4">S1 motif domain-containing protein</fullName>
    </recommendedName>
</protein>
<dbReference type="InterPro" id="IPR012340">
    <property type="entry name" value="NA-bd_OB-fold"/>
</dbReference>
<gene>
    <name evidence="5" type="ORF">S06H3_26004</name>
</gene>
<dbReference type="AlphaFoldDB" id="X1P476"/>
<comment type="similarity">
    <text evidence="1">Belongs to the eukaryotic RPB7/RPC8 RNA polymerase subunit family.</text>
</comment>
<evidence type="ECO:0000256" key="1">
    <source>
        <dbReference type="ARBA" id="ARBA00009307"/>
    </source>
</evidence>
<evidence type="ECO:0000256" key="2">
    <source>
        <dbReference type="ARBA" id="ARBA00022478"/>
    </source>
</evidence>
<feature type="domain" description="S1 motif" evidence="4">
    <location>
        <begin position="82"/>
        <end position="154"/>
    </location>
</feature>
<dbReference type="InterPro" id="IPR003029">
    <property type="entry name" value="S1_domain"/>
</dbReference>
<organism evidence="5">
    <name type="scientific">marine sediment metagenome</name>
    <dbReference type="NCBI Taxonomy" id="412755"/>
    <lineage>
        <taxon>unclassified sequences</taxon>
        <taxon>metagenomes</taxon>
        <taxon>ecological metagenomes</taxon>
    </lineage>
</organism>
<evidence type="ECO:0000259" key="4">
    <source>
        <dbReference type="PROSITE" id="PS50126"/>
    </source>
</evidence>
<reference evidence="5" key="1">
    <citation type="journal article" date="2014" name="Front. Microbiol.">
        <title>High frequency of phylogenetically diverse reductive dehalogenase-homologous genes in deep subseafloor sedimentary metagenomes.</title>
        <authorList>
            <person name="Kawai M."/>
            <person name="Futagami T."/>
            <person name="Toyoda A."/>
            <person name="Takaki Y."/>
            <person name="Nishi S."/>
            <person name="Hori S."/>
            <person name="Arai W."/>
            <person name="Tsubouchi T."/>
            <person name="Morono Y."/>
            <person name="Uchiyama I."/>
            <person name="Ito T."/>
            <person name="Fujiyama A."/>
            <person name="Inagaki F."/>
            <person name="Takami H."/>
        </authorList>
    </citation>
    <scope>NUCLEOTIDE SEQUENCE</scope>
    <source>
        <strain evidence="5">Expedition CK06-06</strain>
    </source>
</reference>
<dbReference type="Pfam" id="PF03876">
    <property type="entry name" value="SHS2_Rpb7-N"/>
    <property type="match status" value="1"/>
</dbReference>
<sequence>MYYLIKIKDTLRVPPNRFDEHLSDVLIEIARESFEGKIDVDFGFIVAVIGIDNIYRGKLISGDGGVYYETDFEMLCYLPEIGEIVAGEIVETVDFGAFVRIGTIDALCHVSQIADDYFRYIPKNAVLRGDKSKRDLIVNTKVRARIIAVSIGKT</sequence>
<dbReference type="Pfam" id="PF00575">
    <property type="entry name" value="S1"/>
    <property type="match status" value="1"/>
</dbReference>
<dbReference type="PANTHER" id="PTHR12709:SF4">
    <property type="entry name" value="DNA-DIRECTED RNA POLYMERASE II SUBUNIT RPB7"/>
    <property type="match status" value="1"/>
</dbReference>
<dbReference type="SUPFAM" id="SSF50249">
    <property type="entry name" value="Nucleic acid-binding proteins"/>
    <property type="match status" value="1"/>
</dbReference>
<dbReference type="InterPro" id="IPR045113">
    <property type="entry name" value="Rpb7-like"/>
</dbReference>
<proteinExistence type="inferred from homology"/>
<dbReference type="GO" id="GO:0006352">
    <property type="term" value="P:DNA-templated transcription initiation"/>
    <property type="evidence" value="ECO:0007669"/>
    <property type="project" value="InterPro"/>
</dbReference>
<keyword evidence="3" id="KW-0804">Transcription</keyword>
<evidence type="ECO:0000313" key="5">
    <source>
        <dbReference type="EMBL" id="GAI25719.1"/>
    </source>
</evidence>
<dbReference type="GO" id="GO:0000428">
    <property type="term" value="C:DNA-directed RNA polymerase complex"/>
    <property type="evidence" value="ECO:0007669"/>
    <property type="project" value="UniProtKB-KW"/>
</dbReference>
<dbReference type="InterPro" id="IPR004519">
    <property type="entry name" value="RNAP_E/RPC8"/>
</dbReference>
<dbReference type="NCBIfam" id="NF006333">
    <property type="entry name" value="PRK08563.1"/>
    <property type="match status" value="1"/>
</dbReference>
<dbReference type="PANTHER" id="PTHR12709">
    <property type="entry name" value="DNA-DIRECTED RNA POLYMERASE II, III"/>
    <property type="match status" value="1"/>
</dbReference>
<dbReference type="EMBL" id="BARV01015003">
    <property type="protein sequence ID" value="GAI25719.1"/>
    <property type="molecule type" value="Genomic_DNA"/>
</dbReference>
<dbReference type="GO" id="GO:0003677">
    <property type="term" value="F:DNA binding"/>
    <property type="evidence" value="ECO:0007669"/>
    <property type="project" value="InterPro"/>
</dbReference>
<dbReference type="NCBIfam" id="TIGR00448">
    <property type="entry name" value="rpoE"/>
    <property type="match status" value="1"/>
</dbReference>
<comment type="caution">
    <text evidence="5">The sequence shown here is derived from an EMBL/GenBank/DDBJ whole genome shotgun (WGS) entry which is preliminary data.</text>
</comment>
<feature type="non-terminal residue" evidence="5">
    <location>
        <position position="154"/>
    </location>
</feature>